<evidence type="ECO:0000256" key="4">
    <source>
        <dbReference type="ARBA" id="ARBA00022643"/>
    </source>
</evidence>
<dbReference type="Pfam" id="PF04577">
    <property type="entry name" value="Glyco_transf_61"/>
    <property type="match status" value="1"/>
</dbReference>
<evidence type="ECO:0000256" key="5">
    <source>
        <dbReference type="ARBA" id="ARBA00022827"/>
    </source>
</evidence>
<dbReference type="Gene3D" id="2.40.30.10">
    <property type="entry name" value="Translation factors"/>
    <property type="match status" value="1"/>
</dbReference>
<dbReference type="PANTHER" id="PTHR19384:SF17">
    <property type="entry name" value="NADPH--CYTOCHROME P450 REDUCTASE"/>
    <property type="match status" value="1"/>
</dbReference>
<feature type="domain" description="FAD-binding FR-type" evidence="11">
    <location>
        <begin position="811"/>
        <end position="1082"/>
    </location>
</feature>
<dbReference type="Pfam" id="PF00258">
    <property type="entry name" value="Flavodoxin_1"/>
    <property type="match status" value="1"/>
</dbReference>
<dbReference type="EMBL" id="CAMXCT020001291">
    <property type="protein sequence ID" value="CAL1142058.1"/>
    <property type="molecule type" value="Genomic_DNA"/>
</dbReference>
<dbReference type="SUPFAM" id="SSF52218">
    <property type="entry name" value="Flavoproteins"/>
    <property type="match status" value="1"/>
</dbReference>
<keyword evidence="4" id="KW-0288">FMN</keyword>
<dbReference type="GO" id="GO:0005829">
    <property type="term" value="C:cytosol"/>
    <property type="evidence" value="ECO:0007669"/>
    <property type="project" value="TreeGrafter"/>
</dbReference>
<sequence length="1226" mass="137326">YGPWQGQPWHVLCGPHSVTGPAEVTPSQGFGESYLGPKYFGPLCTESGRFWLSIGFRQVHTALHERTLLIFPVTYSDWSNPWHDLHWWIPALDLKKRLQLEAKDVDIALAFPFPDCDWGTTAKLLVDQAKGVFTRSEPEHWSFLQHMWPKAVNRRIRAWKPKGLHEDVLRWLSDRPARQLKDYYGQSYAKIILGLRSLRFQVFSSSFDCGEMRDVANWIRHTPQYTALGPDRPVEELAVLQRPLKEGRAILNLGETISMLAGFAWLAPLKVTVIEKLQGLPWVEQFRRFQAVRVLVGVHGAGLSWLWSMPRGAAVVEFRPKGAPAFILQCSERWDQDDHETYGGLARLALIHHICLRQEPVIAEGVKDLDFENWDRNANVTLDLERLNLVIQDALAKTQGPEPDCRDLTPCEGPTEMIAHHDPIAIVKGSSVFFGVQAAVVRCCEDVHPAAVQVNMYYTLMMELQAAGLPVLAPVQSAIPLHFTCPAQWPADRRCGGGSVGDPLLSTDRLPRSLKSAFDLEGVRLTKIRLKHINLRAPDSTAPHAMKTDVADLAKLGLGLCGAAVVARILWKLKSGAQGALPESKKDQSGGVPSPKSNASVAPSQGLWIYFGSQMGTAEGFARELEEEASKLEIPATVVDMEDFDPDVFVQHKAVILVAATYGEGDPTDNAAEFYKWIHDDSHEPECLKGMHYTVMGLGNRQYVNFNSVGKAMDKQLEIMGATRIYERGEGDDDQNIEEDFEQWQENGLWPAILKALGKGDCQGKEEGLESAETALSRLTLQVKMAESIRELPVDPLVQVGGADIIGKWYFQASQAPVVVCEELRQKPNEEAGKTTKHLEFDIKQLPGVSWRTADNLEVLPQNPDDVVEWFAERLKVNEQLEHYMTFTRTNTTKPVKKPFPAPCKVQTALSIYCDLSALPARSTAKKFAPLVQDAADREALFALVQDREAYQILTDGRLTLKDFFELFMQSAEIDLSAFVQICQRQKNRPYTIASSSKEDSTRIGICVSLVQEEHSPLESVMKDLSAKGIQIPRASVYLQKLGAGASQPRRFRGLCSEMLCLRTTKGEKLRIAARASSFRLPKRTTTPIIMLGAGTGLAPFRGFVREFMAEKGSRSKTVLFFGCTKSDEDFIYKKELEDAAQKDPPALTELITAFSREQKEKIYVQHRLREKSAEVKQMMQDGGYIFVCGATSMGKQVRDELVTILGSADYFDRLKTEQRYVEELW</sequence>
<evidence type="ECO:0000256" key="7">
    <source>
        <dbReference type="ARBA" id="ARBA00023002"/>
    </source>
</evidence>
<dbReference type="AlphaFoldDB" id="A0A9P1FU93"/>
<dbReference type="InterPro" id="IPR001094">
    <property type="entry name" value="Flavdoxin-like"/>
</dbReference>
<name>A0A9P1FU93_9DINO</name>
<dbReference type="PANTHER" id="PTHR19384">
    <property type="entry name" value="NITRIC OXIDE SYNTHASE-RELATED"/>
    <property type="match status" value="1"/>
</dbReference>
<dbReference type="Pfam" id="PF00667">
    <property type="entry name" value="FAD_binding_1"/>
    <property type="match status" value="1"/>
</dbReference>
<dbReference type="GO" id="GO:0050660">
    <property type="term" value="F:flavin adenine dinucleotide binding"/>
    <property type="evidence" value="ECO:0007669"/>
    <property type="project" value="TreeGrafter"/>
</dbReference>
<evidence type="ECO:0000313" key="14">
    <source>
        <dbReference type="Proteomes" id="UP001152797"/>
    </source>
</evidence>
<dbReference type="Proteomes" id="UP001152797">
    <property type="component" value="Unassembled WGS sequence"/>
</dbReference>
<dbReference type="GO" id="GO:0003958">
    <property type="term" value="F:NADPH-hemoprotein reductase activity"/>
    <property type="evidence" value="ECO:0007669"/>
    <property type="project" value="UniProtKB-EC"/>
</dbReference>
<evidence type="ECO:0000259" key="10">
    <source>
        <dbReference type="PROSITE" id="PS50902"/>
    </source>
</evidence>
<dbReference type="GO" id="GO:0010181">
    <property type="term" value="F:FMN binding"/>
    <property type="evidence" value="ECO:0007669"/>
    <property type="project" value="InterPro"/>
</dbReference>
<dbReference type="InterPro" id="IPR017927">
    <property type="entry name" value="FAD-bd_FR_type"/>
</dbReference>
<dbReference type="InterPro" id="IPR039261">
    <property type="entry name" value="FNR_nucleotide-bd"/>
</dbReference>
<dbReference type="Gene3D" id="3.40.50.360">
    <property type="match status" value="1"/>
</dbReference>
<keyword evidence="5" id="KW-0274">FAD</keyword>
<dbReference type="Pfam" id="PF00175">
    <property type="entry name" value="NAD_binding_1"/>
    <property type="match status" value="1"/>
</dbReference>
<dbReference type="InterPro" id="IPR023173">
    <property type="entry name" value="NADPH_Cyt_P450_Rdtase_alpha"/>
</dbReference>
<feature type="non-terminal residue" evidence="12">
    <location>
        <position position="1226"/>
    </location>
</feature>
<evidence type="ECO:0000256" key="1">
    <source>
        <dbReference type="ARBA" id="ARBA00001917"/>
    </source>
</evidence>
<dbReference type="SUPFAM" id="SSF52343">
    <property type="entry name" value="Ferredoxin reductase-like, C-terminal NADP-linked domain"/>
    <property type="match status" value="1"/>
</dbReference>
<dbReference type="Gene3D" id="3.40.50.80">
    <property type="entry name" value="Nucleotide-binding domain of ferredoxin-NADP reductase (FNR) module"/>
    <property type="match status" value="1"/>
</dbReference>
<dbReference type="PROSITE" id="PS51384">
    <property type="entry name" value="FAD_FR"/>
    <property type="match status" value="1"/>
</dbReference>
<evidence type="ECO:0000313" key="13">
    <source>
        <dbReference type="EMBL" id="CAL4775995.1"/>
    </source>
</evidence>
<dbReference type="InterPro" id="IPR049625">
    <property type="entry name" value="Glyco_transf_61_cat"/>
</dbReference>
<protein>
    <recommendedName>
        <fullName evidence="8">NADPH--hemoprotein reductase</fullName>
        <ecNumber evidence="8">1.6.2.4</ecNumber>
    </recommendedName>
</protein>
<dbReference type="InterPro" id="IPR001433">
    <property type="entry name" value="OxRdtase_FAD/NAD-bd"/>
</dbReference>
<keyword evidence="6" id="KW-0521">NADP</keyword>
<keyword evidence="7" id="KW-0560">Oxidoreductase</keyword>
<accession>A0A9P1FU93</accession>
<dbReference type="InterPro" id="IPR008254">
    <property type="entry name" value="Flavodoxin/NO_synth"/>
</dbReference>
<organism evidence="12">
    <name type="scientific">Cladocopium goreaui</name>
    <dbReference type="NCBI Taxonomy" id="2562237"/>
    <lineage>
        <taxon>Eukaryota</taxon>
        <taxon>Sar</taxon>
        <taxon>Alveolata</taxon>
        <taxon>Dinophyceae</taxon>
        <taxon>Suessiales</taxon>
        <taxon>Symbiodiniaceae</taxon>
        <taxon>Cladocopium</taxon>
    </lineage>
</organism>
<dbReference type="PRINTS" id="PR00369">
    <property type="entry name" value="FLAVODOXIN"/>
</dbReference>
<comment type="cofactor">
    <cofactor evidence="2">
        <name>FAD</name>
        <dbReference type="ChEBI" id="CHEBI:57692"/>
    </cofactor>
</comment>
<comment type="cofactor">
    <cofactor evidence="1">
        <name>FMN</name>
        <dbReference type="ChEBI" id="CHEBI:58210"/>
    </cofactor>
</comment>
<dbReference type="Gene3D" id="1.20.990.10">
    <property type="entry name" value="NADPH-cytochrome p450 Reductase, Chain A, domain 3"/>
    <property type="match status" value="1"/>
</dbReference>
<dbReference type="EC" id="1.6.2.4" evidence="8"/>
<proteinExistence type="predicted"/>
<keyword evidence="14" id="KW-1185">Reference proteome</keyword>
<evidence type="ECO:0000256" key="3">
    <source>
        <dbReference type="ARBA" id="ARBA00022630"/>
    </source>
</evidence>
<dbReference type="EMBL" id="CAMXCT010001291">
    <property type="protein sequence ID" value="CAI3988683.1"/>
    <property type="molecule type" value="Genomic_DNA"/>
</dbReference>
<evidence type="ECO:0000259" key="11">
    <source>
        <dbReference type="PROSITE" id="PS51384"/>
    </source>
</evidence>
<evidence type="ECO:0000256" key="9">
    <source>
        <dbReference type="SAM" id="MobiDB-lite"/>
    </source>
</evidence>
<comment type="caution">
    <text evidence="12">The sequence shown here is derived from an EMBL/GenBank/DDBJ whole genome shotgun (WGS) entry which is preliminary data.</text>
</comment>
<dbReference type="InterPro" id="IPR001709">
    <property type="entry name" value="Flavoprot_Pyr_Nucl_cyt_Rdtase"/>
</dbReference>
<dbReference type="InterPro" id="IPR029039">
    <property type="entry name" value="Flavoprotein-like_sf"/>
</dbReference>
<gene>
    <name evidence="12" type="ORF">C1SCF055_LOCUS15813</name>
</gene>
<evidence type="ECO:0000256" key="2">
    <source>
        <dbReference type="ARBA" id="ARBA00001974"/>
    </source>
</evidence>
<evidence type="ECO:0000313" key="12">
    <source>
        <dbReference type="EMBL" id="CAI3988683.1"/>
    </source>
</evidence>
<reference evidence="13 14" key="2">
    <citation type="submission" date="2024-05" db="EMBL/GenBank/DDBJ databases">
        <authorList>
            <person name="Chen Y."/>
            <person name="Shah S."/>
            <person name="Dougan E. K."/>
            <person name="Thang M."/>
            <person name="Chan C."/>
        </authorList>
    </citation>
    <scope>NUCLEOTIDE SEQUENCE [LARGE SCALE GENOMIC DNA]</scope>
</reference>
<dbReference type="SUPFAM" id="SSF63380">
    <property type="entry name" value="Riboflavin synthase domain-like"/>
    <property type="match status" value="1"/>
</dbReference>
<keyword evidence="3" id="KW-0285">Flavoprotein</keyword>
<dbReference type="InterPro" id="IPR017938">
    <property type="entry name" value="Riboflavin_synthase-like_b-brl"/>
</dbReference>
<dbReference type="InterPro" id="IPR003097">
    <property type="entry name" value="CysJ-like_FAD-binding"/>
</dbReference>
<dbReference type="GO" id="GO:0016757">
    <property type="term" value="F:glycosyltransferase activity"/>
    <property type="evidence" value="ECO:0007669"/>
    <property type="project" value="InterPro"/>
</dbReference>
<feature type="region of interest" description="Disordered" evidence="9">
    <location>
        <begin position="580"/>
        <end position="600"/>
    </location>
</feature>
<dbReference type="OrthoDB" id="1688044at2759"/>
<evidence type="ECO:0000256" key="8">
    <source>
        <dbReference type="ARBA" id="ARBA00023797"/>
    </source>
</evidence>
<dbReference type="PROSITE" id="PS50902">
    <property type="entry name" value="FLAVODOXIN_LIKE"/>
    <property type="match status" value="1"/>
</dbReference>
<dbReference type="PRINTS" id="PR00371">
    <property type="entry name" value="FPNCR"/>
</dbReference>
<dbReference type="EMBL" id="CAMXCT030001291">
    <property type="protein sequence ID" value="CAL4775995.1"/>
    <property type="molecule type" value="Genomic_DNA"/>
</dbReference>
<evidence type="ECO:0000256" key="6">
    <source>
        <dbReference type="ARBA" id="ARBA00022857"/>
    </source>
</evidence>
<feature type="domain" description="Flavodoxin-like" evidence="10">
    <location>
        <begin position="607"/>
        <end position="749"/>
    </location>
</feature>
<reference evidence="12" key="1">
    <citation type="submission" date="2022-10" db="EMBL/GenBank/DDBJ databases">
        <authorList>
            <person name="Chen Y."/>
            <person name="Dougan E. K."/>
            <person name="Chan C."/>
            <person name="Rhodes N."/>
            <person name="Thang M."/>
        </authorList>
    </citation>
    <scope>NUCLEOTIDE SEQUENCE</scope>
</reference>